<dbReference type="AlphaFoldDB" id="A0A816M2K4"/>
<dbReference type="EMBL" id="CAJOBG010004948">
    <property type="protein sequence ID" value="CAF4133059.1"/>
    <property type="molecule type" value="Genomic_DNA"/>
</dbReference>
<evidence type="ECO:0000313" key="3">
    <source>
        <dbReference type="EMBL" id="CAF4076463.1"/>
    </source>
</evidence>
<evidence type="ECO:0000313" key="4">
    <source>
        <dbReference type="EMBL" id="CAF4133059.1"/>
    </source>
</evidence>
<keyword evidence="6" id="KW-1185">Reference proteome</keyword>
<gene>
    <name evidence="4" type="ORF">OVN521_LOCUS22625</name>
    <name evidence="3" type="ORF">UXM345_LOCUS20779</name>
    <name evidence="1" type="ORF">WKI299_LOCUS3246</name>
    <name evidence="2" type="ORF">XDN619_LOCUS8043</name>
</gene>
<dbReference type="Proteomes" id="UP000663887">
    <property type="component" value="Unassembled WGS sequence"/>
</dbReference>
<accession>A0A816M2K4</accession>
<evidence type="ECO:0008006" key="7">
    <source>
        <dbReference type="Google" id="ProtNLM"/>
    </source>
</evidence>
<dbReference type="Proteomes" id="UP000663842">
    <property type="component" value="Unassembled WGS sequence"/>
</dbReference>
<reference evidence="1" key="1">
    <citation type="submission" date="2021-02" db="EMBL/GenBank/DDBJ databases">
        <authorList>
            <person name="Nowell W R."/>
        </authorList>
    </citation>
    <scope>NUCLEOTIDE SEQUENCE</scope>
</reference>
<organism evidence="1 5">
    <name type="scientific">Rotaria magnacalcarata</name>
    <dbReference type="NCBI Taxonomy" id="392030"/>
    <lineage>
        <taxon>Eukaryota</taxon>
        <taxon>Metazoa</taxon>
        <taxon>Spiralia</taxon>
        <taxon>Gnathifera</taxon>
        <taxon>Rotifera</taxon>
        <taxon>Eurotatoria</taxon>
        <taxon>Bdelloidea</taxon>
        <taxon>Philodinida</taxon>
        <taxon>Philodinidae</taxon>
        <taxon>Rotaria</taxon>
    </lineage>
</organism>
<dbReference type="EMBL" id="CAJOBF010003145">
    <property type="protein sequence ID" value="CAF4076463.1"/>
    <property type="molecule type" value="Genomic_DNA"/>
</dbReference>
<protein>
    <recommendedName>
        <fullName evidence="7">Transposase</fullName>
    </recommendedName>
</protein>
<evidence type="ECO:0000313" key="1">
    <source>
        <dbReference type="EMBL" id="CAF1969587.1"/>
    </source>
</evidence>
<proteinExistence type="predicted"/>
<evidence type="ECO:0000313" key="6">
    <source>
        <dbReference type="Proteomes" id="UP000663866"/>
    </source>
</evidence>
<dbReference type="Proteomes" id="UP000663866">
    <property type="component" value="Unassembled WGS sequence"/>
</dbReference>
<dbReference type="EMBL" id="CAJNRF010000590">
    <property type="protein sequence ID" value="CAF1969587.1"/>
    <property type="molecule type" value="Genomic_DNA"/>
</dbReference>
<dbReference type="Proteomes" id="UP000663856">
    <property type="component" value="Unassembled WGS sequence"/>
</dbReference>
<evidence type="ECO:0000313" key="5">
    <source>
        <dbReference type="Proteomes" id="UP000663856"/>
    </source>
</evidence>
<comment type="caution">
    <text evidence="1">The sequence shown here is derived from an EMBL/GenBank/DDBJ whole genome shotgun (WGS) entry which is preliminary data.</text>
</comment>
<name>A0A816M2K4_9BILA</name>
<evidence type="ECO:0000313" key="2">
    <source>
        <dbReference type="EMBL" id="CAF2048411.1"/>
    </source>
</evidence>
<sequence>MELNLEIEAAIQRFLDDQSNLQMYYLNNLAQFDYNEVVHRLAARSLFEKLNALQVVISSILYVRDDTYSLVDLVRYADTDLNLSIGRSTVSRILRDYNMVSHIAPRKLRINPPQRHKRLQ</sequence>
<dbReference type="EMBL" id="CAJNRG010002542">
    <property type="protein sequence ID" value="CAF2048411.1"/>
    <property type="molecule type" value="Genomic_DNA"/>
</dbReference>